<feature type="compositionally biased region" description="Low complexity" evidence="12">
    <location>
        <begin position="230"/>
        <end position="242"/>
    </location>
</feature>
<keyword evidence="6" id="KW-0479">Metal-binding</keyword>
<evidence type="ECO:0000256" key="7">
    <source>
        <dbReference type="ARBA" id="ARBA00022741"/>
    </source>
</evidence>
<evidence type="ECO:0000256" key="1">
    <source>
        <dbReference type="ARBA" id="ARBA00001936"/>
    </source>
</evidence>
<dbReference type="Gene3D" id="3.30.460.90">
    <property type="match status" value="1"/>
</dbReference>
<keyword evidence="11" id="KW-0464">Manganese</keyword>
<dbReference type="InterPro" id="IPR024810">
    <property type="entry name" value="MAB21L/cGLR"/>
</dbReference>
<dbReference type="Gene3D" id="1.10.1410.40">
    <property type="match status" value="1"/>
</dbReference>
<dbReference type="GO" id="GO:0005524">
    <property type="term" value="F:ATP binding"/>
    <property type="evidence" value="ECO:0007669"/>
    <property type="project" value="UniProtKB-KW"/>
</dbReference>
<dbReference type="GO" id="GO:0016779">
    <property type="term" value="F:nucleotidyltransferase activity"/>
    <property type="evidence" value="ECO:0007669"/>
    <property type="project" value="UniProtKB-KW"/>
</dbReference>
<feature type="domain" description="Mab-21-like nucleotidyltransferase" evidence="13">
    <location>
        <begin position="67"/>
        <end position="297"/>
    </location>
</feature>
<feature type="region of interest" description="Disordered" evidence="12">
    <location>
        <begin position="225"/>
        <end position="250"/>
    </location>
</feature>
<dbReference type="GO" id="GO:0005525">
    <property type="term" value="F:GTP binding"/>
    <property type="evidence" value="ECO:0007669"/>
    <property type="project" value="UniProtKB-KW"/>
</dbReference>
<dbReference type="InterPro" id="IPR046903">
    <property type="entry name" value="Mab-21-like_nuc_Trfase"/>
</dbReference>
<dbReference type="Proteomes" id="UP001627154">
    <property type="component" value="Unassembled WGS sequence"/>
</dbReference>
<dbReference type="AlphaFoldDB" id="A0ABD2XN39"/>
<gene>
    <name evidence="15" type="ORF">TKK_001727</name>
</gene>
<keyword evidence="7" id="KW-0547">Nucleotide-binding</keyword>
<dbReference type="PANTHER" id="PTHR10656:SF42">
    <property type="entry name" value="CYCLIC GMP-AMP SYNTHASE-LIKE PROTEIN-RELATED"/>
    <property type="match status" value="1"/>
</dbReference>
<comment type="cofactor">
    <cofactor evidence="1">
        <name>Mn(2+)</name>
        <dbReference type="ChEBI" id="CHEBI:29035"/>
    </cofactor>
</comment>
<keyword evidence="4" id="KW-0808">Transferase</keyword>
<dbReference type="EMBL" id="JBJJXI010000019">
    <property type="protein sequence ID" value="KAL3406394.1"/>
    <property type="molecule type" value="Genomic_DNA"/>
</dbReference>
<dbReference type="InterPro" id="IPR046906">
    <property type="entry name" value="Mab-21_HhH/H2TH-like"/>
</dbReference>
<evidence type="ECO:0000313" key="16">
    <source>
        <dbReference type="Proteomes" id="UP001627154"/>
    </source>
</evidence>
<evidence type="ECO:0008006" key="17">
    <source>
        <dbReference type="Google" id="ProtNLM"/>
    </source>
</evidence>
<evidence type="ECO:0000256" key="4">
    <source>
        <dbReference type="ARBA" id="ARBA00022679"/>
    </source>
</evidence>
<proteinExistence type="inferred from homology"/>
<dbReference type="PANTHER" id="PTHR10656">
    <property type="entry name" value="CELL FATE DETERMINING PROTEIN MAB21-RELATED"/>
    <property type="match status" value="1"/>
</dbReference>
<keyword evidence="5" id="KW-0548">Nucleotidyltransferase</keyword>
<evidence type="ECO:0000313" key="15">
    <source>
        <dbReference type="EMBL" id="KAL3406394.1"/>
    </source>
</evidence>
<dbReference type="SMART" id="SM01265">
    <property type="entry name" value="Mab-21"/>
    <property type="match status" value="1"/>
</dbReference>
<evidence type="ECO:0000256" key="5">
    <source>
        <dbReference type="ARBA" id="ARBA00022695"/>
    </source>
</evidence>
<evidence type="ECO:0000256" key="8">
    <source>
        <dbReference type="ARBA" id="ARBA00022840"/>
    </source>
</evidence>
<name>A0ABD2XN39_9HYME</name>
<keyword evidence="16" id="KW-1185">Reference proteome</keyword>
<keyword evidence="8" id="KW-0067">ATP-binding</keyword>
<accession>A0ABD2XN39</accession>
<sequence length="418" mass="49558">MSFAESEFQNDTVFNIIERDYLTLADNMCRENSDLLKAIVEEKLIPLMKRNIVFETIFNRVAFGGSYYKGTKYGSPDEFDLYLVHKFDFKKLKADLKINSSHNHFGYVKMKMNYERCDRQVTYEELKKITRFNDENKFLDQNKFRAWLEGVFIKALGTLSRDPYHGYELHHDGRTYYINHRKSGPALTIMVRHPSGRKLFDVDLVPAIEFDGIHLHSGYWVPPAARRQNTTHTGNTKSTTNSTEHKKKKRKNFGYKRYNDNKLPFMVVPKPLNKSIPNDNLYWRLCFFQNEKAMLRGEVKSVIKMMKKFRDTQDLNSMKSYVIETIFYHELENYKYHLGQFVRSSKTQLFIHGLRKLREALENGKLPYFWNERLNLFQKMSRNEVDNHANRLGSILNDIDRQIGYNKFILKKYICGTS</sequence>
<comment type="cofactor">
    <cofactor evidence="2">
        <name>Mg(2+)</name>
        <dbReference type="ChEBI" id="CHEBI:18420"/>
    </cofactor>
</comment>
<feature type="domain" description="Mab-21-like HhH/H2TH-like" evidence="14">
    <location>
        <begin position="299"/>
        <end position="392"/>
    </location>
</feature>
<evidence type="ECO:0000256" key="2">
    <source>
        <dbReference type="ARBA" id="ARBA00001946"/>
    </source>
</evidence>
<evidence type="ECO:0000259" key="13">
    <source>
        <dbReference type="Pfam" id="PF03281"/>
    </source>
</evidence>
<evidence type="ECO:0000256" key="9">
    <source>
        <dbReference type="ARBA" id="ARBA00022842"/>
    </source>
</evidence>
<keyword evidence="10" id="KW-0342">GTP-binding</keyword>
<protein>
    <recommendedName>
        <fullName evidence="17">Mab-21-like nucleotidyltransferase domain-containing protein</fullName>
    </recommendedName>
</protein>
<comment type="caution">
    <text evidence="15">The sequence shown here is derived from an EMBL/GenBank/DDBJ whole genome shotgun (WGS) entry which is preliminary data.</text>
</comment>
<organism evidence="15 16">
    <name type="scientific">Trichogramma kaykai</name>
    <dbReference type="NCBI Taxonomy" id="54128"/>
    <lineage>
        <taxon>Eukaryota</taxon>
        <taxon>Metazoa</taxon>
        <taxon>Ecdysozoa</taxon>
        <taxon>Arthropoda</taxon>
        <taxon>Hexapoda</taxon>
        <taxon>Insecta</taxon>
        <taxon>Pterygota</taxon>
        <taxon>Neoptera</taxon>
        <taxon>Endopterygota</taxon>
        <taxon>Hymenoptera</taxon>
        <taxon>Apocrita</taxon>
        <taxon>Proctotrupomorpha</taxon>
        <taxon>Chalcidoidea</taxon>
        <taxon>Trichogrammatidae</taxon>
        <taxon>Trichogramma</taxon>
    </lineage>
</organism>
<comment type="similarity">
    <text evidence="3">Belongs to the mab-21 family.</text>
</comment>
<dbReference type="Pfam" id="PF03281">
    <property type="entry name" value="Mab-21"/>
    <property type="match status" value="1"/>
</dbReference>
<reference evidence="15 16" key="1">
    <citation type="journal article" date="2024" name="bioRxiv">
        <title>A reference genome for Trichogramma kaykai: A tiny desert-dwelling parasitoid wasp with competing sex-ratio distorters.</title>
        <authorList>
            <person name="Culotta J."/>
            <person name="Lindsey A.R."/>
        </authorList>
    </citation>
    <scope>NUCLEOTIDE SEQUENCE [LARGE SCALE GENOMIC DNA]</scope>
    <source>
        <strain evidence="15 16">KSX58</strain>
    </source>
</reference>
<dbReference type="GO" id="GO:0046872">
    <property type="term" value="F:metal ion binding"/>
    <property type="evidence" value="ECO:0007669"/>
    <property type="project" value="UniProtKB-KW"/>
</dbReference>
<evidence type="ECO:0000256" key="11">
    <source>
        <dbReference type="ARBA" id="ARBA00023211"/>
    </source>
</evidence>
<evidence type="ECO:0000256" key="6">
    <source>
        <dbReference type="ARBA" id="ARBA00022723"/>
    </source>
</evidence>
<evidence type="ECO:0000259" key="14">
    <source>
        <dbReference type="Pfam" id="PF20266"/>
    </source>
</evidence>
<evidence type="ECO:0000256" key="10">
    <source>
        <dbReference type="ARBA" id="ARBA00023134"/>
    </source>
</evidence>
<evidence type="ECO:0000256" key="3">
    <source>
        <dbReference type="ARBA" id="ARBA00008307"/>
    </source>
</evidence>
<dbReference type="Pfam" id="PF20266">
    <property type="entry name" value="Mab-21_C"/>
    <property type="match status" value="1"/>
</dbReference>
<evidence type="ECO:0000256" key="12">
    <source>
        <dbReference type="SAM" id="MobiDB-lite"/>
    </source>
</evidence>
<keyword evidence="9" id="KW-0460">Magnesium</keyword>